<keyword evidence="1" id="KW-1185">Reference proteome</keyword>
<dbReference type="Proteomes" id="UP000887565">
    <property type="component" value="Unplaced"/>
</dbReference>
<dbReference type="WBParaSite" id="nRc.2.0.1.t39791-RA">
    <property type="protein sequence ID" value="nRc.2.0.1.t39791-RA"/>
    <property type="gene ID" value="nRc.2.0.1.g39791"/>
</dbReference>
<sequence length="84" mass="9936">MNPMNNVEHSIEENGANSLNFVQISNDLSRNRLYSIGAFEEPDENFPIQIDYNHQINWKEIQFMLHCAQISGLYFRTQTHTYRT</sequence>
<proteinExistence type="predicted"/>
<protein>
    <submittedName>
        <fullName evidence="2">Uncharacterized protein</fullName>
    </submittedName>
</protein>
<organism evidence="1 2">
    <name type="scientific">Romanomermis culicivorax</name>
    <name type="common">Nematode worm</name>
    <dbReference type="NCBI Taxonomy" id="13658"/>
    <lineage>
        <taxon>Eukaryota</taxon>
        <taxon>Metazoa</taxon>
        <taxon>Ecdysozoa</taxon>
        <taxon>Nematoda</taxon>
        <taxon>Enoplea</taxon>
        <taxon>Dorylaimia</taxon>
        <taxon>Mermithida</taxon>
        <taxon>Mermithoidea</taxon>
        <taxon>Mermithidae</taxon>
        <taxon>Romanomermis</taxon>
    </lineage>
</organism>
<evidence type="ECO:0000313" key="2">
    <source>
        <dbReference type="WBParaSite" id="nRc.2.0.1.t39791-RA"/>
    </source>
</evidence>
<accession>A0A915KLY5</accession>
<evidence type="ECO:0000313" key="1">
    <source>
        <dbReference type="Proteomes" id="UP000887565"/>
    </source>
</evidence>
<name>A0A915KLY5_ROMCU</name>
<dbReference type="AlphaFoldDB" id="A0A915KLY5"/>
<reference evidence="2" key="1">
    <citation type="submission" date="2022-11" db="UniProtKB">
        <authorList>
            <consortium name="WormBaseParasite"/>
        </authorList>
    </citation>
    <scope>IDENTIFICATION</scope>
</reference>